<evidence type="ECO:0000256" key="3">
    <source>
        <dbReference type="RuleBase" id="RU362073"/>
    </source>
</evidence>
<keyword evidence="7" id="KW-0966">Cell projection</keyword>
<comment type="subcellular location">
    <subcellularLocation>
        <location evidence="3">Secreted</location>
    </subcellularLocation>
    <subcellularLocation>
        <location evidence="3">Bacterial flagellum</location>
    </subcellularLocation>
</comment>
<proteinExistence type="inferred from homology"/>
<comment type="function">
    <text evidence="3">Flagellin is the subunit protein which polymerizes to form the filaments of bacterial flagella.</text>
</comment>
<evidence type="ECO:0000259" key="5">
    <source>
        <dbReference type="Pfam" id="PF00669"/>
    </source>
</evidence>
<keyword evidence="7" id="KW-0969">Cilium</keyword>
<evidence type="ECO:0000313" key="8">
    <source>
        <dbReference type="Proteomes" id="UP000382577"/>
    </source>
</evidence>
<dbReference type="InterPro" id="IPR046358">
    <property type="entry name" value="Flagellin_C"/>
</dbReference>
<protein>
    <recommendedName>
        <fullName evidence="3">Flagellin</fullName>
    </recommendedName>
</protein>
<dbReference type="Pfam" id="PF00700">
    <property type="entry name" value="Flagellin_C"/>
    <property type="match status" value="1"/>
</dbReference>
<dbReference type="GO" id="GO:0005198">
    <property type="term" value="F:structural molecule activity"/>
    <property type="evidence" value="ECO:0007669"/>
    <property type="project" value="UniProtKB-UniRule"/>
</dbReference>
<dbReference type="GO" id="GO:0009288">
    <property type="term" value="C:bacterial-type flagellum"/>
    <property type="evidence" value="ECO:0007669"/>
    <property type="project" value="UniProtKB-SubCell"/>
</dbReference>
<evidence type="ECO:0000256" key="4">
    <source>
        <dbReference type="SAM" id="MobiDB-lite"/>
    </source>
</evidence>
<feature type="region of interest" description="Disordered" evidence="4">
    <location>
        <begin position="1"/>
        <end position="20"/>
    </location>
</feature>
<dbReference type="AlphaFoldDB" id="A0A5E4V2U1"/>
<dbReference type="InterPro" id="IPR001029">
    <property type="entry name" value="Flagellin_N"/>
</dbReference>
<dbReference type="Gene3D" id="1.20.1330.10">
    <property type="entry name" value="f41 fragment of flagellin, N-terminal domain"/>
    <property type="match status" value="2"/>
</dbReference>
<dbReference type="Proteomes" id="UP000382577">
    <property type="component" value="Unassembled WGS sequence"/>
</dbReference>
<evidence type="ECO:0000256" key="2">
    <source>
        <dbReference type="ARBA" id="ARBA00023143"/>
    </source>
</evidence>
<gene>
    <name evidence="7" type="ORF">PFI31113_02347</name>
</gene>
<dbReference type="PANTHER" id="PTHR42792">
    <property type="entry name" value="FLAGELLIN"/>
    <property type="match status" value="1"/>
</dbReference>
<organism evidence="7 8">
    <name type="scientific">Pandoraea fibrosis</name>
    <dbReference type="NCBI Taxonomy" id="1891094"/>
    <lineage>
        <taxon>Bacteria</taxon>
        <taxon>Pseudomonadati</taxon>
        <taxon>Pseudomonadota</taxon>
        <taxon>Betaproteobacteria</taxon>
        <taxon>Burkholderiales</taxon>
        <taxon>Burkholderiaceae</taxon>
        <taxon>Pandoraea</taxon>
    </lineage>
</organism>
<feature type="domain" description="Flagellin N-terminal" evidence="5">
    <location>
        <begin position="6"/>
        <end position="138"/>
    </location>
</feature>
<reference evidence="7 8" key="1">
    <citation type="submission" date="2019-08" db="EMBL/GenBank/DDBJ databases">
        <authorList>
            <person name="Peeters C."/>
        </authorList>
    </citation>
    <scope>NUCLEOTIDE SEQUENCE [LARGE SCALE GENOMIC DNA]</scope>
    <source>
        <strain evidence="7 8">LMG 31113</strain>
    </source>
</reference>
<name>A0A5E4V2U1_9BURK</name>
<keyword evidence="7" id="KW-0282">Flagellum</keyword>
<comment type="similarity">
    <text evidence="1 3">Belongs to the bacterial flagellin family.</text>
</comment>
<sequence length="412" mass="42649">MLTLHTNVAQMSSLNSQRSTGGKLNAIMRDLSTGKKNDLYKNDPAAARISAMLNMHASGTKAAISNMKYAQSSTRVAQGALDKANELLVTMKDLATQAKDGLKGDAEKAALQQQYTNNAQALKAIFDNTTFAGKNLLKMEFGTSATGILATGSIDMQVGADKGETKSLDLSTDLQSLFSSIGEATAKFGTVASAPFSSGDTVAAKMGIVSGTAGADAAIALIGELHGKPGMTALLAKDQASGVSWAETITTALTTIAGANSYADVGALQAALSTALRTASNTGAGDNRLNASEELSLFAAVDELLVSKAQPAASQLADATSAASAMSHLEAAIGQLATVQASIGAAMMDLDGREEVQSTLLQNTREANSRLNEVDFAESVSELTKLQTQMNVNLQMLQKAGEMPGMIQMLLR</sequence>
<keyword evidence="3" id="KW-0964">Secreted</keyword>
<dbReference type="RefSeq" id="WP_150599691.1">
    <property type="nucleotide sequence ID" value="NZ_CABPRW010000005.1"/>
</dbReference>
<dbReference type="SUPFAM" id="SSF64518">
    <property type="entry name" value="Phase 1 flagellin"/>
    <property type="match status" value="1"/>
</dbReference>
<dbReference type="Pfam" id="PF00669">
    <property type="entry name" value="Flagellin_N"/>
    <property type="match status" value="1"/>
</dbReference>
<feature type="domain" description="Flagellin C-terminal" evidence="6">
    <location>
        <begin position="327"/>
        <end position="408"/>
    </location>
</feature>
<evidence type="ECO:0000259" key="6">
    <source>
        <dbReference type="Pfam" id="PF00700"/>
    </source>
</evidence>
<keyword evidence="2 3" id="KW-0975">Bacterial flagellum</keyword>
<dbReference type="OrthoDB" id="9796789at2"/>
<dbReference type="GO" id="GO:0005576">
    <property type="term" value="C:extracellular region"/>
    <property type="evidence" value="ECO:0007669"/>
    <property type="project" value="UniProtKB-SubCell"/>
</dbReference>
<evidence type="ECO:0000313" key="7">
    <source>
        <dbReference type="EMBL" id="VVE06123.1"/>
    </source>
</evidence>
<dbReference type="PANTHER" id="PTHR42792:SF2">
    <property type="entry name" value="FLAGELLIN"/>
    <property type="match status" value="1"/>
</dbReference>
<evidence type="ECO:0000256" key="1">
    <source>
        <dbReference type="ARBA" id="ARBA00005709"/>
    </source>
</evidence>
<dbReference type="EMBL" id="CABPRW010000005">
    <property type="protein sequence ID" value="VVE06123.1"/>
    <property type="molecule type" value="Genomic_DNA"/>
</dbReference>
<accession>A0A5E4V2U1</accession>
<dbReference type="InterPro" id="IPR001492">
    <property type="entry name" value="Flagellin"/>
</dbReference>